<accession>A0A4S4NLA4</accession>
<name>A0A4S4NLA4_9BACT</name>
<organism evidence="2 3">
    <name type="scientific">Neolewinella litorea</name>
    <dbReference type="NCBI Taxonomy" id="2562452"/>
    <lineage>
        <taxon>Bacteria</taxon>
        <taxon>Pseudomonadati</taxon>
        <taxon>Bacteroidota</taxon>
        <taxon>Saprospiria</taxon>
        <taxon>Saprospirales</taxon>
        <taxon>Lewinellaceae</taxon>
        <taxon>Neolewinella</taxon>
    </lineage>
</organism>
<dbReference type="Pfam" id="PF03781">
    <property type="entry name" value="FGE-sulfatase"/>
    <property type="match status" value="1"/>
</dbReference>
<evidence type="ECO:0000313" key="3">
    <source>
        <dbReference type="Proteomes" id="UP000308528"/>
    </source>
</evidence>
<dbReference type="InterPro" id="IPR016187">
    <property type="entry name" value="CTDL_fold"/>
</dbReference>
<dbReference type="AlphaFoldDB" id="A0A4S4NLA4"/>
<dbReference type="EMBL" id="SRSF01000002">
    <property type="protein sequence ID" value="THH40669.1"/>
    <property type="molecule type" value="Genomic_DNA"/>
</dbReference>
<proteinExistence type="predicted"/>
<gene>
    <name evidence="2" type="ORF">E4021_08040</name>
</gene>
<reference evidence="2 3" key="1">
    <citation type="submission" date="2019-04" db="EMBL/GenBank/DDBJ databases">
        <title>Lewinella litorea sp. nov., isolated from a marine sand.</title>
        <authorList>
            <person name="Yoon J.-H."/>
        </authorList>
    </citation>
    <scope>NUCLEOTIDE SEQUENCE [LARGE SCALE GENOMIC DNA]</scope>
    <source>
        <strain evidence="2 3">HSMS-39</strain>
    </source>
</reference>
<sequence>MVRLYLIFLASLGCTVLLGNNIQITDLRVDYETGNPGYGLLTFDLSWENSWRTSAAPANWDAAWVFAKYRVGPNGEWQHILLTAGAPAPTGAVVEVMDGTGAMVYAAADQATHAHYRQTQLRWNLAANGVDYIDELEFRVFGIEMVYVPEGAYWLGSTEKGKETNKFYAAGDKKKRPPYLVASADEIAVGTNDGELYYEDKDGDGADFAGPIPADFPKGFGAFYAMKYELSQKQYVDFFNTLTPAQKAVHDITDATGKGTDEDHSRNCISYDHRIGGDATTSAPHVPVGFVSIADMMAYFDWSGLRPMSEMEFEKLCRGPELPVKEEYAWGTAKIAKWKFEPANVNGSGEILINLNKLKPTDGYAAYEKTTKATRSGFGPLRSGIFSASLGLGSTRVWSGAGYYGNMELSGNQWEGVVSVTHADGRSFTNRHGNGFLPESGYADVPTWPQTEHGIGARGGRSNSDEDYLRVADRSYMTLTEYDQHSRNFYMQFRGVRGL</sequence>
<evidence type="ECO:0000313" key="2">
    <source>
        <dbReference type="EMBL" id="THH40669.1"/>
    </source>
</evidence>
<comment type="caution">
    <text evidence="2">The sequence shown here is derived from an EMBL/GenBank/DDBJ whole genome shotgun (WGS) entry which is preliminary data.</text>
</comment>
<dbReference type="InterPro" id="IPR005532">
    <property type="entry name" value="SUMF_dom"/>
</dbReference>
<dbReference type="Gene3D" id="3.90.1580.10">
    <property type="entry name" value="paralog of FGE (formylglycine-generating enzyme)"/>
    <property type="match status" value="1"/>
</dbReference>
<dbReference type="SUPFAM" id="SSF56436">
    <property type="entry name" value="C-type lectin-like"/>
    <property type="match status" value="1"/>
</dbReference>
<dbReference type="RefSeq" id="WP_136458154.1">
    <property type="nucleotide sequence ID" value="NZ_SRSF01000002.1"/>
</dbReference>
<feature type="domain" description="Sulfatase-modifying factor enzyme-like" evidence="1">
    <location>
        <begin position="222"/>
        <end position="335"/>
    </location>
</feature>
<dbReference type="InterPro" id="IPR042095">
    <property type="entry name" value="SUMF_sf"/>
</dbReference>
<dbReference type="Proteomes" id="UP000308528">
    <property type="component" value="Unassembled WGS sequence"/>
</dbReference>
<dbReference type="OrthoDB" id="662753at2"/>
<evidence type="ECO:0000259" key="1">
    <source>
        <dbReference type="Pfam" id="PF03781"/>
    </source>
</evidence>
<keyword evidence="3" id="KW-1185">Reference proteome</keyword>
<protein>
    <recommendedName>
        <fullName evidence="1">Sulfatase-modifying factor enzyme-like domain-containing protein</fullName>
    </recommendedName>
</protein>